<dbReference type="RefSeq" id="WP_179804280.1">
    <property type="nucleotide sequence ID" value="NZ_JACCCQ010000001.1"/>
</dbReference>
<dbReference type="Pfam" id="PF08922">
    <property type="entry name" value="DUF1905"/>
    <property type="match status" value="1"/>
</dbReference>
<dbReference type="InterPro" id="IPR037079">
    <property type="entry name" value="AF2212/PG0164-like_sf"/>
</dbReference>
<dbReference type="EMBL" id="JACCCQ010000001">
    <property type="protein sequence ID" value="NYF58386.1"/>
    <property type="molecule type" value="Genomic_DNA"/>
</dbReference>
<proteinExistence type="predicted"/>
<organism evidence="2 3">
    <name type="scientific">Micromonospora purpureochromogenes</name>
    <dbReference type="NCBI Taxonomy" id="47872"/>
    <lineage>
        <taxon>Bacteria</taxon>
        <taxon>Bacillati</taxon>
        <taxon>Actinomycetota</taxon>
        <taxon>Actinomycetes</taxon>
        <taxon>Micromonosporales</taxon>
        <taxon>Micromonosporaceae</taxon>
        <taxon>Micromonospora</taxon>
    </lineage>
</organism>
<dbReference type="InterPro" id="IPR015018">
    <property type="entry name" value="DUF1905"/>
</dbReference>
<evidence type="ECO:0000313" key="3">
    <source>
        <dbReference type="Proteomes" id="UP000631553"/>
    </source>
</evidence>
<reference evidence="2 3" key="1">
    <citation type="submission" date="2020-07" db="EMBL/GenBank/DDBJ databases">
        <title>Sequencing the genomes of 1000 actinobacteria strains.</title>
        <authorList>
            <person name="Klenk H.-P."/>
        </authorList>
    </citation>
    <scope>NUCLEOTIDE SEQUENCE [LARGE SCALE GENOMIC DNA]</scope>
    <source>
        <strain evidence="2 3">DSM 43814</strain>
    </source>
</reference>
<dbReference type="Gene3D" id="2.40.30.100">
    <property type="entry name" value="AF2212/PG0164-like"/>
    <property type="match status" value="1"/>
</dbReference>
<name>A0ABX2RPW0_9ACTN</name>
<dbReference type="Proteomes" id="UP000631553">
    <property type="component" value="Unassembled WGS sequence"/>
</dbReference>
<accession>A0ABX2RPW0</accession>
<protein>
    <recommendedName>
        <fullName evidence="4">DUF1905 domain-containing protein</fullName>
    </recommendedName>
</protein>
<sequence>MTAPRRPPLGRLGGREVGMARHVPPGGPGEVPTGGPAFRATLVRWPGAGGWVFAPVPDAHAPGAAGPFGRVPVTATVDGRTWSTSVWRDRAAGWLLAVPARIRAGKDDGDVVTVALEVDHARM</sequence>
<dbReference type="SUPFAM" id="SSF141694">
    <property type="entry name" value="AF2212/PG0164-like"/>
    <property type="match status" value="1"/>
</dbReference>
<gene>
    <name evidence="2" type="ORF">HDA35_004217</name>
</gene>
<evidence type="ECO:0000256" key="1">
    <source>
        <dbReference type="SAM" id="MobiDB-lite"/>
    </source>
</evidence>
<evidence type="ECO:0008006" key="4">
    <source>
        <dbReference type="Google" id="ProtNLM"/>
    </source>
</evidence>
<evidence type="ECO:0000313" key="2">
    <source>
        <dbReference type="EMBL" id="NYF58386.1"/>
    </source>
</evidence>
<feature type="region of interest" description="Disordered" evidence="1">
    <location>
        <begin position="1"/>
        <end position="35"/>
    </location>
</feature>
<comment type="caution">
    <text evidence="2">The sequence shown here is derived from an EMBL/GenBank/DDBJ whole genome shotgun (WGS) entry which is preliminary data.</text>
</comment>
<keyword evidence="3" id="KW-1185">Reference proteome</keyword>